<dbReference type="STRING" id="540747.SAMN04488031_102916"/>
<feature type="domain" description="STAS" evidence="1">
    <location>
        <begin position="21"/>
        <end position="110"/>
    </location>
</feature>
<dbReference type="InterPro" id="IPR036513">
    <property type="entry name" value="STAS_dom_sf"/>
</dbReference>
<dbReference type="Proteomes" id="UP000051401">
    <property type="component" value="Unassembled WGS sequence"/>
</dbReference>
<accession>A0A0T5PF82</accession>
<dbReference type="PROSITE" id="PS50801">
    <property type="entry name" value="STAS"/>
    <property type="match status" value="1"/>
</dbReference>
<dbReference type="GO" id="GO:0043856">
    <property type="term" value="F:anti-sigma factor antagonist activity"/>
    <property type="evidence" value="ECO:0007669"/>
    <property type="project" value="TreeGrafter"/>
</dbReference>
<evidence type="ECO:0000313" key="3">
    <source>
        <dbReference type="EMBL" id="QEW28747.1"/>
    </source>
</evidence>
<proteinExistence type="predicted"/>
<dbReference type="OrthoDB" id="9796076at2"/>
<dbReference type="SUPFAM" id="SSF52091">
    <property type="entry name" value="SpoIIaa-like"/>
    <property type="match status" value="1"/>
</dbReference>
<organism evidence="2 4">
    <name type="scientific">Roseovarius indicus</name>
    <dbReference type="NCBI Taxonomy" id="540747"/>
    <lineage>
        <taxon>Bacteria</taxon>
        <taxon>Pseudomonadati</taxon>
        <taxon>Pseudomonadota</taxon>
        <taxon>Alphaproteobacteria</taxon>
        <taxon>Rhodobacterales</taxon>
        <taxon>Roseobacteraceae</taxon>
        <taxon>Roseovarius</taxon>
    </lineage>
</organism>
<name>A0A0T5PF82_9RHOB</name>
<dbReference type="PATRIC" id="fig|540747.5.peg.699"/>
<evidence type="ECO:0000313" key="4">
    <source>
        <dbReference type="Proteomes" id="UP000051401"/>
    </source>
</evidence>
<dbReference type="Pfam" id="PF01740">
    <property type="entry name" value="STAS"/>
    <property type="match status" value="1"/>
</dbReference>
<dbReference type="EMBL" id="CP031598">
    <property type="protein sequence ID" value="QEW28747.1"/>
    <property type="molecule type" value="Genomic_DNA"/>
</dbReference>
<protein>
    <submittedName>
        <fullName evidence="3">Anti-sigma factor antagonist</fullName>
    </submittedName>
</protein>
<evidence type="ECO:0000313" key="2">
    <source>
        <dbReference type="EMBL" id="KRS19879.1"/>
    </source>
</evidence>
<sequence>MELDSSKLNGVQVISVKADRIDSAAAIRFKDAVRAAVDDTTPRVVLDLGQVTFVDSSGLGAIVAVMKFLGPERKLDLAGLTPDVDKVFRLTRMDTVFGIYGDVDSATRRAAG</sequence>
<dbReference type="PANTHER" id="PTHR33495">
    <property type="entry name" value="ANTI-SIGMA FACTOR ANTAGONIST TM_1081-RELATED-RELATED"/>
    <property type="match status" value="1"/>
</dbReference>
<dbReference type="InterPro" id="IPR002645">
    <property type="entry name" value="STAS_dom"/>
</dbReference>
<keyword evidence="4" id="KW-1185">Reference proteome</keyword>
<dbReference type="Proteomes" id="UP000325785">
    <property type="component" value="Chromosome"/>
</dbReference>
<reference evidence="3 5" key="2">
    <citation type="submission" date="2018-08" db="EMBL/GenBank/DDBJ databases">
        <title>Genetic Globetrotter - A new plasmid hitch-hiking vast phylogenetic and geographic distances.</title>
        <authorList>
            <person name="Vollmers J."/>
            <person name="Petersen J."/>
        </authorList>
    </citation>
    <scope>NUCLEOTIDE SEQUENCE [LARGE SCALE GENOMIC DNA]</scope>
    <source>
        <strain evidence="3 5">DSM 26383</strain>
    </source>
</reference>
<dbReference type="EMBL" id="LAXI01000001">
    <property type="protein sequence ID" value="KRS19879.1"/>
    <property type="molecule type" value="Genomic_DNA"/>
</dbReference>
<gene>
    <name evidence="3" type="ORF">RIdsm_04586</name>
    <name evidence="2" type="ORF">XM52_03400</name>
</gene>
<evidence type="ECO:0000313" key="5">
    <source>
        <dbReference type="Proteomes" id="UP000325785"/>
    </source>
</evidence>
<dbReference type="PANTHER" id="PTHR33495:SF2">
    <property type="entry name" value="ANTI-SIGMA FACTOR ANTAGONIST TM_1081-RELATED"/>
    <property type="match status" value="1"/>
</dbReference>
<dbReference type="RefSeq" id="WP_057813231.1">
    <property type="nucleotide sequence ID" value="NZ_CP031598.1"/>
</dbReference>
<dbReference type="Gene3D" id="3.30.750.24">
    <property type="entry name" value="STAS domain"/>
    <property type="match status" value="1"/>
</dbReference>
<reference evidence="2 4" key="1">
    <citation type="submission" date="2015-04" db="EMBL/GenBank/DDBJ databases">
        <title>The draft genome sequence of Roseovarius indicus B108T.</title>
        <authorList>
            <person name="Li G."/>
            <person name="Lai Q."/>
            <person name="Shao Z."/>
            <person name="Yan P."/>
        </authorList>
    </citation>
    <scope>NUCLEOTIDE SEQUENCE [LARGE SCALE GENOMIC DNA]</scope>
    <source>
        <strain evidence="2 4">B108</strain>
    </source>
</reference>
<dbReference type="AlphaFoldDB" id="A0A0T5PF82"/>
<dbReference type="KEGG" id="rid:RIdsm_04586"/>
<evidence type="ECO:0000259" key="1">
    <source>
        <dbReference type="PROSITE" id="PS50801"/>
    </source>
</evidence>
<dbReference type="CDD" id="cd07043">
    <property type="entry name" value="STAS_anti-anti-sigma_factors"/>
    <property type="match status" value="1"/>
</dbReference>